<accession>A0A2U3QFH8</accession>
<dbReference type="EMBL" id="OUUY01000061">
    <property type="protein sequence ID" value="SPQ00095.1"/>
    <property type="molecule type" value="Genomic_DNA"/>
</dbReference>
<evidence type="ECO:0000313" key="2">
    <source>
        <dbReference type="Proteomes" id="UP000245125"/>
    </source>
</evidence>
<name>A0A2U3QFH8_9BACT</name>
<dbReference type="AlphaFoldDB" id="A0A2U3QFH8"/>
<reference evidence="2" key="1">
    <citation type="submission" date="2018-03" db="EMBL/GenBank/DDBJ databases">
        <authorList>
            <person name="Zecchin S."/>
        </authorList>
    </citation>
    <scope>NUCLEOTIDE SEQUENCE [LARGE SCALE GENOMIC DNA]</scope>
</reference>
<dbReference type="Proteomes" id="UP000245125">
    <property type="component" value="Unassembled WGS sequence"/>
</dbReference>
<gene>
    <name evidence="1" type="ORF">NBG4_170010</name>
</gene>
<keyword evidence="2" id="KW-1185">Reference proteome</keyword>
<organism evidence="1 2">
    <name type="scientific">Candidatus Sulfobium mesophilum</name>
    <dbReference type="NCBI Taxonomy" id="2016548"/>
    <lineage>
        <taxon>Bacteria</taxon>
        <taxon>Pseudomonadati</taxon>
        <taxon>Nitrospirota</taxon>
        <taxon>Nitrospiria</taxon>
        <taxon>Nitrospirales</taxon>
        <taxon>Nitrospiraceae</taxon>
        <taxon>Candidatus Sulfobium</taxon>
    </lineage>
</organism>
<sequence length="56" mass="6201">MLGRLGYSRLTYGKPLFGECMGFWRVHGELPVGPFAVLHINNSGIGTLVTAYEFIN</sequence>
<evidence type="ECO:0000313" key="1">
    <source>
        <dbReference type="EMBL" id="SPQ00095.1"/>
    </source>
</evidence>
<proteinExistence type="predicted"/>
<protein>
    <submittedName>
        <fullName evidence="1">Uncharacterized protein</fullName>
    </submittedName>
</protein>